<dbReference type="GO" id="GO:0008137">
    <property type="term" value="F:NADH dehydrogenase (ubiquinone) activity"/>
    <property type="evidence" value="ECO:0007669"/>
    <property type="project" value="InterPro"/>
</dbReference>
<feature type="transmembrane region" description="Helical" evidence="6">
    <location>
        <begin position="93"/>
        <end position="112"/>
    </location>
</feature>
<evidence type="ECO:0000256" key="5">
    <source>
        <dbReference type="RuleBase" id="RU000320"/>
    </source>
</evidence>
<dbReference type="GO" id="GO:0003954">
    <property type="term" value="F:NADH dehydrogenase activity"/>
    <property type="evidence" value="ECO:0007669"/>
    <property type="project" value="TreeGrafter"/>
</dbReference>
<dbReference type="Pfam" id="PF00361">
    <property type="entry name" value="Proton_antipo_M"/>
    <property type="match status" value="1"/>
</dbReference>
<keyword evidence="9" id="KW-0560">Oxidoreductase</keyword>
<keyword evidence="9" id="KW-0830">Ubiquinone</keyword>
<dbReference type="InterPro" id="IPR001516">
    <property type="entry name" value="Proton_antipo_N"/>
</dbReference>
<dbReference type="eggNOG" id="COG1009">
    <property type="taxonomic scope" value="Bacteria"/>
</dbReference>
<feature type="transmembrane region" description="Helical" evidence="6">
    <location>
        <begin position="616"/>
        <end position="632"/>
    </location>
</feature>
<dbReference type="Gene3D" id="1.20.5.2700">
    <property type="match status" value="1"/>
</dbReference>
<feature type="transmembrane region" description="Helical" evidence="6">
    <location>
        <begin position="38"/>
        <end position="59"/>
    </location>
</feature>
<sequence>MNAIYFLIYLFPLLSFLFALLNAIFSTSKRENKFPKKAIEYFALTFSFFALLVTSTQLFEVFNTGKTLSDSFFWTNTGTREINILIKIDAITAFFQFSISLIVFAVHIYSLVYIKTKKLFYYGILGLFVFAMQFLLAQDNLILFFIFWELIGLSSFLLIDFDKTDNSSHSSTKAFLLNRVGDVGFLIAIALLFNYSLSISELKTIFISIPSSTKVIISIGILLAALVKSGQFPFSTWLFDAMEAPTSISALLHAATMVAAGIYLLIRMEFVFQEVKFIAQILLWIVLFSTIFSALTAYFTTNIKQQLAASTVSQLGFMAIAVGVGAWQAAVLHLFTHAFFKATLFLGAGFLIKKNGTKELVQMGKNNYKTLPLFFVIFGFALAALVGFPFTSGFLSKEWILKETLSNQFFIGIGLFMATFLTAFYAARQLQSLFFNKEESNNTKEKFISNSKKWFWYLPLILLFGGSFWFVFSPNPFHPSENYWLKDLPKLVSKAPPYFEIVLPVLAIFLTILGFVLGFSKKLNQKLIGIEFLLNIKSYFLWQDKFFILCFWKPITQTAFLIAHTKPPITTQKIAEFWINTAFVISIFDKKIDSFIDKFSKLIVVCGYFWTWIDKYIVDFITHFVVFLINYAGKNLKTLQNGKVQFYILIVISVLIIALIYLM</sequence>
<feature type="transmembrane region" description="Helical" evidence="6">
    <location>
        <begin position="334"/>
        <end position="352"/>
    </location>
</feature>
<keyword evidence="10" id="KW-1185">Reference proteome</keyword>
<keyword evidence="3 6" id="KW-1133">Transmembrane helix</keyword>
<feature type="transmembrane region" description="Helical" evidence="6">
    <location>
        <begin position="373"/>
        <end position="396"/>
    </location>
</feature>
<dbReference type="STRING" id="880071.Fleli_1475"/>
<dbReference type="OrthoDB" id="9807568at2"/>
<dbReference type="RefSeq" id="WP_014797357.1">
    <property type="nucleotide sequence ID" value="NC_018018.1"/>
</dbReference>
<proteinExistence type="predicted"/>
<reference evidence="10" key="1">
    <citation type="submission" date="2012-06" db="EMBL/GenBank/DDBJ databases">
        <title>The complete genome of Flexibacter litoralis DSM 6794.</title>
        <authorList>
            <person name="Lucas S."/>
            <person name="Copeland A."/>
            <person name="Lapidus A."/>
            <person name="Glavina del Rio T."/>
            <person name="Dalin E."/>
            <person name="Tice H."/>
            <person name="Bruce D."/>
            <person name="Goodwin L."/>
            <person name="Pitluck S."/>
            <person name="Peters L."/>
            <person name="Ovchinnikova G."/>
            <person name="Lu M."/>
            <person name="Kyrpides N."/>
            <person name="Mavromatis K."/>
            <person name="Ivanova N."/>
            <person name="Brettin T."/>
            <person name="Detter J.C."/>
            <person name="Han C."/>
            <person name="Larimer F."/>
            <person name="Land M."/>
            <person name="Hauser L."/>
            <person name="Markowitz V."/>
            <person name="Cheng J.-F."/>
            <person name="Hugenholtz P."/>
            <person name="Woyke T."/>
            <person name="Wu D."/>
            <person name="Spring S."/>
            <person name="Lang E."/>
            <person name="Kopitz M."/>
            <person name="Brambilla E."/>
            <person name="Klenk H.-P."/>
            <person name="Eisen J.A."/>
        </authorList>
    </citation>
    <scope>NUCLEOTIDE SEQUENCE [LARGE SCALE GENOMIC DNA]</scope>
    <source>
        <strain evidence="10">ATCC 23117 / DSM 6794 / NBRC 15988 / NCIMB 1366 / Sio-4</strain>
    </source>
</reference>
<dbReference type="GO" id="GO:0042773">
    <property type="term" value="P:ATP synthesis coupled electron transport"/>
    <property type="evidence" value="ECO:0007669"/>
    <property type="project" value="InterPro"/>
</dbReference>
<dbReference type="GO" id="GO:0012505">
    <property type="term" value="C:endomembrane system"/>
    <property type="evidence" value="ECO:0007669"/>
    <property type="project" value="UniProtKB-SubCell"/>
</dbReference>
<evidence type="ECO:0000259" key="7">
    <source>
        <dbReference type="Pfam" id="PF00361"/>
    </source>
</evidence>
<dbReference type="Proteomes" id="UP000006054">
    <property type="component" value="Chromosome"/>
</dbReference>
<dbReference type="PRINTS" id="PR01434">
    <property type="entry name" value="NADHDHGNASE5"/>
</dbReference>
<feature type="transmembrane region" description="Helical" evidence="6">
    <location>
        <begin position="307"/>
        <end position="328"/>
    </location>
</feature>
<dbReference type="GO" id="GO:0015990">
    <property type="term" value="P:electron transport coupled proton transport"/>
    <property type="evidence" value="ECO:0007669"/>
    <property type="project" value="TreeGrafter"/>
</dbReference>
<feature type="transmembrane region" description="Helical" evidence="6">
    <location>
        <begin position="278"/>
        <end position="300"/>
    </location>
</feature>
<dbReference type="EC" id="1.6.5.3" evidence="9"/>
<evidence type="ECO:0000256" key="1">
    <source>
        <dbReference type="ARBA" id="ARBA00004127"/>
    </source>
</evidence>
<feature type="transmembrane region" description="Helical" evidence="6">
    <location>
        <begin position="180"/>
        <end position="199"/>
    </location>
</feature>
<dbReference type="AlphaFoldDB" id="I4AIW5"/>
<dbReference type="InterPro" id="IPR003945">
    <property type="entry name" value="NU5C-like"/>
</dbReference>
<feature type="transmembrane region" description="Helical" evidence="6">
    <location>
        <begin position="644"/>
        <end position="662"/>
    </location>
</feature>
<evidence type="ECO:0000256" key="3">
    <source>
        <dbReference type="ARBA" id="ARBA00022989"/>
    </source>
</evidence>
<feature type="transmembrane region" description="Helical" evidence="6">
    <location>
        <begin position="205"/>
        <end position="227"/>
    </location>
</feature>
<evidence type="ECO:0000259" key="8">
    <source>
        <dbReference type="Pfam" id="PF00662"/>
    </source>
</evidence>
<dbReference type="KEGG" id="fli:Fleli_1475"/>
<feature type="domain" description="NADH-Ubiquinone oxidoreductase (complex I) chain 5 N-terminal" evidence="8">
    <location>
        <begin position="74"/>
        <end position="116"/>
    </location>
</feature>
<comment type="subcellular location">
    <subcellularLocation>
        <location evidence="1">Endomembrane system</location>
        <topology evidence="1">Multi-pass membrane protein</topology>
    </subcellularLocation>
    <subcellularLocation>
        <location evidence="5">Membrane</location>
        <topology evidence="5">Multi-pass membrane protein</topology>
    </subcellularLocation>
</comment>
<feature type="transmembrane region" description="Helical" evidence="6">
    <location>
        <begin position="498"/>
        <end position="519"/>
    </location>
</feature>
<evidence type="ECO:0000256" key="6">
    <source>
        <dbReference type="SAM" id="Phobius"/>
    </source>
</evidence>
<name>I4AIW5_BERLS</name>
<feature type="transmembrane region" description="Helical" evidence="6">
    <location>
        <begin position="408"/>
        <end position="427"/>
    </location>
</feature>
<dbReference type="Pfam" id="PF00662">
    <property type="entry name" value="Proton_antipo_N"/>
    <property type="match status" value="1"/>
</dbReference>
<evidence type="ECO:0000313" key="9">
    <source>
        <dbReference type="EMBL" id="AFM03900.1"/>
    </source>
</evidence>
<protein>
    <submittedName>
        <fullName evidence="9">NADH:ubiquinone oxidoreductase subunit 5 (Chain L)/multisubunit Na+/H+ antiporter, MnhA subunit</fullName>
        <ecNumber evidence="9">1.6.5.3</ecNumber>
    </submittedName>
</protein>
<dbReference type="InterPro" id="IPR001750">
    <property type="entry name" value="ND/Mrp_TM"/>
</dbReference>
<gene>
    <name evidence="9" type="ordered locus">Fleli_1475</name>
</gene>
<dbReference type="PANTHER" id="PTHR42829">
    <property type="entry name" value="NADH-UBIQUINONE OXIDOREDUCTASE CHAIN 5"/>
    <property type="match status" value="1"/>
</dbReference>
<feature type="transmembrane region" description="Helical" evidence="6">
    <location>
        <begin position="119"/>
        <end position="136"/>
    </location>
</feature>
<dbReference type="PATRIC" id="fig|880071.3.peg.1454"/>
<evidence type="ECO:0000256" key="4">
    <source>
        <dbReference type="ARBA" id="ARBA00023136"/>
    </source>
</evidence>
<evidence type="ECO:0000256" key="2">
    <source>
        <dbReference type="ARBA" id="ARBA00022692"/>
    </source>
</evidence>
<feature type="domain" description="NADH:quinone oxidoreductase/Mrp antiporter transmembrane" evidence="7">
    <location>
        <begin position="139"/>
        <end position="422"/>
    </location>
</feature>
<dbReference type="EMBL" id="CP003345">
    <property type="protein sequence ID" value="AFM03900.1"/>
    <property type="molecule type" value="Genomic_DNA"/>
</dbReference>
<feature type="transmembrane region" description="Helical" evidence="6">
    <location>
        <begin position="454"/>
        <end position="472"/>
    </location>
</feature>
<feature type="transmembrane region" description="Helical" evidence="6">
    <location>
        <begin position="6"/>
        <end position="26"/>
    </location>
</feature>
<keyword evidence="2 5" id="KW-0812">Transmembrane</keyword>
<accession>I4AIW5</accession>
<keyword evidence="4 6" id="KW-0472">Membrane</keyword>
<dbReference type="PANTHER" id="PTHR42829:SF1">
    <property type="entry name" value="INORGANIC CARBON TRANSPORTER SUBUNIT DABB-RELATED"/>
    <property type="match status" value="1"/>
</dbReference>
<dbReference type="GO" id="GO:0016020">
    <property type="term" value="C:membrane"/>
    <property type="evidence" value="ECO:0007669"/>
    <property type="project" value="UniProtKB-SubCell"/>
</dbReference>
<evidence type="ECO:0000313" key="10">
    <source>
        <dbReference type="Proteomes" id="UP000006054"/>
    </source>
</evidence>
<dbReference type="HOGENOM" id="CLU_007100_6_3_10"/>
<feature type="transmembrane region" description="Helical" evidence="6">
    <location>
        <begin position="142"/>
        <end position="159"/>
    </location>
</feature>
<feature type="transmembrane region" description="Helical" evidence="6">
    <location>
        <begin position="248"/>
        <end position="266"/>
    </location>
</feature>
<organism evidence="9 10">
    <name type="scientific">Bernardetia litoralis (strain ATCC 23117 / DSM 6794 / NBRC 15988 / NCIMB 1366 / Fx l1 / Sio-4)</name>
    <name type="common">Flexibacter litoralis</name>
    <dbReference type="NCBI Taxonomy" id="880071"/>
    <lineage>
        <taxon>Bacteria</taxon>
        <taxon>Pseudomonadati</taxon>
        <taxon>Bacteroidota</taxon>
        <taxon>Cytophagia</taxon>
        <taxon>Cytophagales</taxon>
        <taxon>Bernardetiaceae</taxon>
        <taxon>Bernardetia</taxon>
    </lineage>
</organism>